<evidence type="ECO:0000256" key="2">
    <source>
        <dbReference type="ARBA" id="ARBA00022676"/>
    </source>
</evidence>
<dbReference type="InterPro" id="IPR038577">
    <property type="entry name" value="GT10-like_C_sf"/>
</dbReference>
<sequence length="294" mass="33839">MKLIYINGFWPGFTEETDGVHFGFFKNILTAVFETEICITTDMGRADILLETFFQSSLLFRKQWACSIFFSAEGTLAIPNHIQNYSYIIGTLPNKDIIASLGLRYISCPLYITYEYCKPTSYTIPITIPPKSICSIISSEAFQTRINERIQFLEYLTSQHISIDFGGSYRNNIGFKVQGHYFEQPILEFQKQYRIVCALENCCIDDYITEKVINPLRAGTIPLYLGSDKIGSYINEQRIIKVDTNNFNGCLEEIHKLLTDDAYWLKKVNEPLFIKPITAIIEDIIIAMKKLLKF</sequence>
<dbReference type="InterPro" id="IPR001503">
    <property type="entry name" value="Glyco_trans_10"/>
</dbReference>
<dbReference type="GO" id="GO:0046920">
    <property type="term" value="F:alpha-(1-&gt;3)-fucosyltransferase activity"/>
    <property type="evidence" value="ECO:0007669"/>
    <property type="project" value="TreeGrafter"/>
</dbReference>
<dbReference type="InterPro" id="IPR055270">
    <property type="entry name" value="Glyco_tran_10_C"/>
</dbReference>
<dbReference type="AlphaFoldDB" id="A0A6C0K0S5"/>
<name>A0A6C0K0S5_9ZZZZ</name>
<protein>
    <recommendedName>
        <fullName evidence="4">Fucosyltransferase C-terminal domain-containing protein</fullName>
    </recommendedName>
</protein>
<feature type="domain" description="Fucosyltransferase C-terminal" evidence="4">
    <location>
        <begin position="133"/>
        <end position="261"/>
    </location>
</feature>
<dbReference type="SUPFAM" id="SSF53756">
    <property type="entry name" value="UDP-Glycosyltransferase/glycogen phosphorylase"/>
    <property type="match status" value="1"/>
</dbReference>
<reference evidence="5" key="1">
    <citation type="journal article" date="2020" name="Nature">
        <title>Giant virus diversity and host interactions through global metagenomics.</title>
        <authorList>
            <person name="Schulz F."/>
            <person name="Roux S."/>
            <person name="Paez-Espino D."/>
            <person name="Jungbluth S."/>
            <person name="Walsh D.A."/>
            <person name="Denef V.J."/>
            <person name="McMahon K.D."/>
            <person name="Konstantinidis K.T."/>
            <person name="Eloe-Fadrosh E.A."/>
            <person name="Kyrpides N.C."/>
            <person name="Woyke T."/>
        </authorList>
    </citation>
    <scope>NUCLEOTIDE SEQUENCE</scope>
    <source>
        <strain evidence="5">GVMAG-S-1101165-84</strain>
    </source>
</reference>
<keyword evidence="3" id="KW-0808">Transferase</keyword>
<accession>A0A6C0K0S5</accession>
<evidence type="ECO:0000313" key="5">
    <source>
        <dbReference type="EMBL" id="QHU11299.1"/>
    </source>
</evidence>
<dbReference type="GO" id="GO:0016020">
    <property type="term" value="C:membrane"/>
    <property type="evidence" value="ECO:0007669"/>
    <property type="project" value="InterPro"/>
</dbReference>
<evidence type="ECO:0000256" key="1">
    <source>
        <dbReference type="ARBA" id="ARBA00008919"/>
    </source>
</evidence>
<evidence type="ECO:0000256" key="3">
    <source>
        <dbReference type="ARBA" id="ARBA00022679"/>
    </source>
</evidence>
<dbReference type="Gene3D" id="3.40.50.11660">
    <property type="entry name" value="Glycosyl transferase family 10, C-terminal domain"/>
    <property type="match status" value="1"/>
</dbReference>
<evidence type="ECO:0000259" key="4">
    <source>
        <dbReference type="Pfam" id="PF00852"/>
    </source>
</evidence>
<dbReference type="EMBL" id="MN740781">
    <property type="protein sequence ID" value="QHU11299.1"/>
    <property type="molecule type" value="Genomic_DNA"/>
</dbReference>
<dbReference type="Pfam" id="PF00852">
    <property type="entry name" value="Glyco_transf_10"/>
    <property type="match status" value="1"/>
</dbReference>
<dbReference type="PANTHER" id="PTHR11929">
    <property type="entry name" value="ALPHA- 1,3 -FUCOSYLTRANSFERASE"/>
    <property type="match status" value="1"/>
</dbReference>
<comment type="similarity">
    <text evidence="1">Belongs to the glycosyltransferase 10 family.</text>
</comment>
<proteinExistence type="inferred from homology"/>
<dbReference type="PANTHER" id="PTHR11929:SF194">
    <property type="entry name" value="ALPHA-(1,3)-FUCOSYLTRANSFERASE 10"/>
    <property type="match status" value="1"/>
</dbReference>
<organism evidence="5">
    <name type="scientific">viral metagenome</name>
    <dbReference type="NCBI Taxonomy" id="1070528"/>
    <lineage>
        <taxon>unclassified sequences</taxon>
        <taxon>metagenomes</taxon>
        <taxon>organismal metagenomes</taxon>
    </lineage>
</organism>
<keyword evidence="2" id="KW-0328">Glycosyltransferase</keyword>